<proteinExistence type="predicted"/>
<dbReference type="EMBL" id="LNAM01000150">
    <property type="protein sequence ID" value="KSV59223.1"/>
    <property type="molecule type" value="Genomic_DNA"/>
</dbReference>
<name>A0A0V8QF98_9FIRM</name>
<reference evidence="2 3" key="1">
    <citation type="submission" date="2015-11" db="EMBL/GenBank/DDBJ databases">
        <title>Butyribacter intestini gen. nov., sp. nov., a butyric acid-producing bacterium of the family Lachnospiraceae isolated from the human faeces.</title>
        <authorList>
            <person name="Zou Y."/>
            <person name="Xue W."/>
            <person name="Luo G."/>
            <person name="Lv M."/>
        </authorList>
    </citation>
    <scope>NUCLEOTIDE SEQUENCE [LARGE SCALE GENOMIC DNA]</scope>
    <source>
        <strain evidence="2 3">ACET-33324</strain>
    </source>
</reference>
<dbReference type="STRING" id="290052.ASU35_09885"/>
<keyword evidence="1" id="KW-1133">Transmembrane helix</keyword>
<dbReference type="RefSeq" id="WP_058352530.1">
    <property type="nucleotide sequence ID" value="NZ_CABMMD010000150.1"/>
</dbReference>
<comment type="caution">
    <text evidence="2">The sequence shown here is derived from an EMBL/GenBank/DDBJ whole genome shotgun (WGS) entry which is preliminary data.</text>
</comment>
<dbReference type="Proteomes" id="UP000054874">
    <property type="component" value="Unassembled WGS sequence"/>
</dbReference>
<sequence>MSLMDNVNSLRQETQTAVGQLLKTVKTAGSETNNEEYRRLLEECKSCLLECRERLEQLSAKGEDQMAAIQVALDLTYIKEELDGIVQVQKISSDKISKIDTTIIEPIKKNYTANRVATVEKLDEVLETVNKKNQGLRYVLGFSLLLNMASLGGLIFIILWILQIL</sequence>
<feature type="transmembrane region" description="Helical" evidence="1">
    <location>
        <begin position="138"/>
        <end position="162"/>
    </location>
</feature>
<evidence type="ECO:0000313" key="3">
    <source>
        <dbReference type="Proteomes" id="UP000054874"/>
    </source>
</evidence>
<evidence type="ECO:0000256" key="1">
    <source>
        <dbReference type="SAM" id="Phobius"/>
    </source>
</evidence>
<protein>
    <submittedName>
        <fullName evidence="2">Uncharacterized protein</fullName>
    </submittedName>
</protein>
<gene>
    <name evidence="2" type="ORF">ASU35_09885</name>
</gene>
<organism evidence="2 3">
    <name type="scientific">Acetivibrio ethanolgignens</name>
    <dbReference type="NCBI Taxonomy" id="290052"/>
    <lineage>
        <taxon>Bacteria</taxon>
        <taxon>Bacillati</taxon>
        <taxon>Bacillota</taxon>
        <taxon>Clostridia</taxon>
        <taxon>Eubacteriales</taxon>
        <taxon>Oscillospiraceae</taxon>
        <taxon>Acetivibrio</taxon>
    </lineage>
</organism>
<keyword evidence="3" id="KW-1185">Reference proteome</keyword>
<accession>A0A0V8QF98</accession>
<keyword evidence="1" id="KW-0812">Transmembrane</keyword>
<keyword evidence="1" id="KW-0472">Membrane</keyword>
<dbReference type="AlphaFoldDB" id="A0A0V8QF98"/>
<evidence type="ECO:0000313" key="2">
    <source>
        <dbReference type="EMBL" id="KSV59223.1"/>
    </source>
</evidence>